<keyword evidence="2" id="KW-1185">Reference proteome</keyword>
<dbReference type="Proteomes" id="UP000001021">
    <property type="component" value="Chromosome"/>
</dbReference>
<dbReference type="HOGENOM" id="CLU_170191_0_0_5"/>
<evidence type="ECO:0000313" key="1">
    <source>
        <dbReference type="EMBL" id="CAI26842.1"/>
    </source>
</evidence>
<gene>
    <name evidence="1" type="ordered locus">ERWE_CDS_03480</name>
</gene>
<dbReference type="KEGG" id="erw:ERWE_CDS_03480"/>
<evidence type="ECO:0000313" key="2">
    <source>
        <dbReference type="Proteomes" id="UP000001021"/>
    </source>
</evidence>
<accession>A0A0H3M5Z1</accession>
<sequence>MTQSINLKFDLVMHNQAHKEITVNEALIKIDMLMNNCVLELQCNTPVKEILSGDMYIIGPEPTIPEWKNKKDYLTYYYINQWYFIEPKTGLTVWLKSKKQSYTYNNAEWVPTYNTYTKQ</sequence>
<dbReference type="EMBL" id="CR925678">
    <property type="protein sequence ID" value="CAI26842.1"/>
    <property type="molecule type" value="Genomic_DNA"/>
</dbReference>
<reference evidence="1 2" key="1">
    <citation type="journal article" date="2006" name="J. Bacteriol.">
        <title>Comparative genomic analysis of three strains of Ehrlichia ruminantium reveals an active process of genome size plasticity.</title>
        <authorList>
            <person name="Frutos R."/>
            <person name="Viari A."/>
            <person name="Ferraz C."/>
            <person name="Morgat A."/>
            <person name="Eychenie S."/>
            <person name="Kandassami Y."/>
            <person name="Chantal I."/>
            <person name="Bensaid A."/>
            <person name="Coissac E."/>
            <person name="Vachiery N."/>
            <person name="Demaille J."/>
            <person name="Martinez D."/>
        </authorList>
    </citation>
    <scope>NUCLEOTIDE SEQUENCE [LARGE SCALE GENOMIC DNA]</scope>
    <source>
        <strain evidence="1 2">Welgevonden</strain>
    </source>
</reference>
<dbReference type="AlphaFoldDB" id="A0A0H3M5Z1"/>
<name>A0A0H3M5Z1_EHRRW</name>
<protein>
    <submittedName>
        <fullName evidence="1">Uncharacterized protein</fullName>
    </submittedName>
</protein>
<dbReference type="Pfam" id="PF10983">
    <property type="entry name" value="DUF2793"/>
    <property type="match status" value="1"/>
</dbReference>
<dbReference type="eggNOG" id="ENOG50332EE">
    <property type="taxonomic scope" value="Bacteria"/>
</dbReference>
<dbReference type="KEGG" id="eru:Erum3410"/>
<dbReference type="InterPro" id="IPR021251">
    <property type="entry name" value="DUF2793"/>
</dbReference>
<proteinExistence type="predicted"/>
<organism evidence="1 2">
    <name type="scientific">Ehrlichia ruminantium (strain Welgevonden)</name>
    <dbReference type="NCBI Taxonomy" id="254945"/>
    <lineage>
        <taxon>Bacteria</taxon>
        <taxon>Pseudomonadati</taxon>
        <taxon>Pseudomonadota</taxon>
        <taxon>Alphaproteobacteria</taxon>
        <taxon>Rickettsiales</taxon>
        <taxon>Anaplasmataceae</taxon>
        <taxon>Ehrlichia</taxon>
    </lineage>
</organism>